<evidence type="ECO:0000256" key="4">
    <source>
        <dbReference type="ARBA" id="ARBA00023136"/>
    </source>
</evidence>
<organism evidence="7 8">
    <name type="scientific">Lymnaea stagnalis</name>
    <name type="common">Great pond snail</name>
    <name type="synonym">Helix stagnalis</name>
    <dbReference type="NCBI Taxonomy" id="6523"/>
    <lineage>
        <taxon>Eukaryota</taxon>
        <taxon>Metazoa</taxon>
        <taxon>Spiralia</taxon>
        <taxon>Lophotrochozoa</taxon>
        <taxon>Mollusca</taxon>
        <taxon>Gastropoda</taxon>
        <taxon>Heterobranchia</taxon>
        <taxon>Euthyneura</taxon>
        <taxon>Panpulmonata</taxon>
        <taxon>Hygrophila</taxon>
        <taxon>Lymnaeoidea</taxon>
        <taxon>Lymnaeidae</taxon>
        <taxon>Lymnaea</taxon>
    </lineage>
</organism>
<name>A0AAV2IER7_LYMST</name>
<keyword evidence="2 5" id="KW-0812">Transmembrane</keyword>
<dbReference type="EMBL" id="CAXITT010000544">
    <property type="protein sequence ID" value="CAL1543377.1"/>
    <property type="molecule type" value="Genomic_DNA"/>
</dbReference>
<dbReference type="InterPro" id="IPR017452">
    <property type="entry name" value="GPCR_Rhodpsn_7TM"/>
</dbReference>
<comment type="subcellular location">
    <subcellularLocation>
        <location evidence="1">Membrane</location>
    </subcellularLocation>
</comment>
<evidence type="ECO:0000256" key="5">
    <source>
        <dbReference type="SAM" id="Phobius"/>
    </source>
</evidence>
<evidence type="ECO:0000256" key="2">
    <source>
        <dbReference type="ARBA" id="ARBA00022692"/>
    </source>
</evidence>
<dbReference type="InterPro" id="IPR052954">
    <property type="entry name" value="GPCR-Ligand_Int"/>
</dbReference>
<dbReference type="Pfam" id="PF10324">
    <property type="entry name" value="7TM_GPCR_Srw"/>
    <property type="match status" value="1"/>
</dbReference>
<evidence type="ECO:0000256" key="1">
    <source>
        <dbReference type="ARBA" id="ARBA00004370"/>
    </source>
</evidence>
<feature type="transmembrane region" description="Helical" evidence="5">
    <location>
        <begin position="12"/>
        <end position="39"/>
    </location>
</feature>
<feature type="transmembrane region" description="Helical" evidence="5">
    <location>
        <begin position="136"/>
        <end position="153"/>
    </location>
</feature>
<dbReference type="PANTHER" id="PTHR46641:SF2">
    <property type="entry name" value="FMRFAMIDE RECEPTOR"/>
    <property type="match status" value="1"/>
</dbReference>
<feature type="transmembrane region" description="Helical" evidence="5">
    <location>
        <begin position="241"/>
        <end position="274"/>
    </location>
</feature>
<dbReference type="AlphaFoldDB" id="A0AAV2IER7"/>
<evidence type="ECO:0000259" key="6">
    <source>
        <dbReference type="PROSITE" id="PS50262"/>
    </source>
</evidence>
<dbReference type="GO" id="GO:0016020">
    <property type="term" value="C:membrane"/>
    <property type="evidence" value="ECO:0007669"/>
    <property type="project" value="UniProtKB-SubCell"/>
</dbReference>
<keyword evidence="3 5" id="KW-1133">Transmembrane helix</keyword>
<dbReference type="Proteomes" id="UP001497497">
    <property type="component" value="Unassembled WGS sequence"/>
</dbReference>
<dbReference type="PANTHER" id="PTHR46641">
    <property type="entry name" value="FMRFAMIDE RECEPTOR-RELATED"/>
    <property type="match status" value="1"/>
</dbReference>
<gene>
    <name evidence="7" type="ORF">GSLYS_00016911001</name>
</gene>
<comment type="caution">
    <text evidence="7">The sequence shown here is derived from an EMBL/GenBank/DDBJ whole genome shotgun (WGS) entry which is preliminary data.</text>
</comment>
<evidence type="ECO:0000256" key="3">
    <source>
        <dbReference type="ARBA" id="ARBA00022989"/>
    </source>
</evidence>
<feature type="non-terminal residue" evidence="7">
    <location>
        <position position="331"/>
    </location>
</feature>
<proteinExistence type="predicted"/>
<accession>A0AAV2IER7</accession>
<feature type="domain" description="G-protein coupled receptors family 1 profile" evidence="6">
    <location>
        <begin position="32"/>
        <end position="304"/>
    </location>
</feature>
<dbReference type="GO" id="GO:0008528">
    <property type="term" value="F:G protein-coupled peptide receptor activity"/>
    <property type="evidence" value="ECO:0007669"/>
    <property type="project" value="InterPro"/>
</dbReference>
<dbReference type="SUPFAM" id="SSF81321">
    <property type="entry name" value="Family A G protein-coupled receptor-like"/>
    <property type="match status" value="1"/>
</dbReference>
<keyword evidence="8" id="KW-1185">Reference proteome</keyword>
<evidence type="ECO:0000313" key="7">
    <source>
        <dbReference type="EMBL" id="CAL1543377.1"/>
    </source>
</evidence>
<reference evidence="7 8" key="1">
    <citation type="submission" date="2024-04" db="EMBL/GenBank/DDBJ databases">
        <authorList>
            <consortium name="Genoscope - CEA"/>
            <person name="William W."/>
        </authorList>
    </citation>
    <scope>NUCLEOTIDE SEQUENCE [LARGE SCALE GENOMIC DNA]</scope>
</reference>
<dbReference type="Gene3D" id="1.20.1070.10">
    <property type="entry name" value="Rhodopsin 7-helix transmembrane proteins"/>
    <property type="match status" value="1"/>
</dbReference>
<feature type="transmembrane region" description="Helical" evidence="5">
    <location>
        <begin position="189"/>
        <end position="212"/>
    </location>
</feature>
<feature type="transmembrane region" description="Helical" evidence="5">
    <location>
        <begin position="51"/>
        <end position="70"/>
    </location>
</feature>
<dbReference type="InterPro" id="IPR019427">
    <property type="entry name" value="7TM_GPCR_serpentine_rcpt_Srw"/>
</dbReference>
<sequence>MTGVLSDEAGAIFILVNHVVLSSVIGVFGIGANVINMCVFLKEGLSNSTNISFFCMAISELCSLVTLLWLNVCLNPYVGRLDDGINFTDVSYLTAGWPHGCAARITSWITVYITFERCLSITLPLRIKQILTPRKTATIVAIIYVVNILSLVPEYSTVYLDWRVAAPKNKKTFGLAFRSNRPVTKGLTFAFHGAFSFSAFLCVVFFTSVLAIQLRRTARWRQQSTSDQVQMKTMSTRDQKTVIMIIMVALSLIVCYSPGVTLSAITICVAGFSVDGKEKNLFWASWSFGFMLHSVNSNVNILLYYKMSSKYRKIFKELFKRRETSDGSSMR</sequence>
<dbReference type="PROSITE" id="PS50262">
    <property type="entry name" value="G_PROTEIN_RECEP_F1_2"/>
    <property type="match status" value="1"/>
</dbReference>
<feature type="transmembrane region" description="Helical" evidence="5">
    <location>
        <begin position="286"/>
        <end position="305"/>
    </location>
</feature>
<keyword evidence="4 5" id="KW-0472">Membrane</keyword>
<evidence type="ECO:0000313" key="8">
    <source>
        <dbReference type="Proteomes" id="UP001497497"/>
    </source>
</evidence>
<protein>
    <recommendedName>
        <fullName evidence="6">G-protein coupled receptors family 1 profile domain-containing protein</fullName>
    </recommendedName>
</protein>